<sequence length="625" mass="65116">MDPTSLSGAAWALAALQLAGGRPAMRQMHALAGKRLTHFSPSQLCALLWAGGSLDPGHHSPLFPALAGLVRDGMGLTLFAPHDLAALTWICGREGGGSARSISTAATAECRERLQMHAAASQSSGRGSRRHRSRQPAAVAEQQQQQQEQQDEQQREQQQQEQLPLAVAPPPPFGPAEAAMLLTGLAVQQLRVEGLVEPMLRQCEEQLATAQPNDAARILIALADLLMPVESELLTVLVGRIVEVAPHLSAQQVVAVLWAALRLDHPTPRLATLGVQHYQAHMPDYRAVDLVGMLWAVAQHRARSLPDAALCSALAALQPEVAQLSDGGLCNLLRALARVAEDRDGLAGSWLAGCAGLAAAAAAEAALGEVARRASGDALRPADLAAAASALAAHPPLAAALPASHIAALRDACAAAAAADSLTPAGVAQVAAAAARLCWADRAFVDALAGAVQLRTNLAVTTSKVFAQAVSALAALAPGRYGRLFDALAIAYAAKLSQGAHMSSTFYGFTHEERGAVLAAFAAVTQAQRLPASTLLLLVRPNENRKLGLNEVPPLLVLAAEAGQSADVPAVQAALRDFDKALRTRLRTLGPEPLLQMRAALARLQCDTPVRLAAIDSALAALGRA</sequence>
<dbReference type="AlphaFoldDB" id="A0A2P6VF36"/>
<protein>
    <submittedName>
        <fullName evidence="2">Uncharacterized protein</fullName>
    </submittedName>
</protein>
<name>A0A2P6VF36_9CHLO</name>
<feature type="compositionally biased region" description="Low complexity" evidence="1">
    <location>
        <begin position="117"/>
        <end position="126"/>
    </location>
</feature>
<gene>
    <name evidence="2" type="ORF">C2E20_3809</name>
</gene>
<proteinExistence type="predicted"/>
<organism evidence="2 3">
    <name type="scientific">Micractinium conductrix</name>
    <dbReference type="NCBI Taxonomy" id="554055"/>
    <lineage>
        <taxon>Eukaryota</taxon>
        <taxon>Viridiplantae</taxon>
        <taxon>Chlorophyta</taxon>
        <taxon>core chlorophytes</taxon>
        <taxon>Trebouxiophyceae</taxon>
        <taxon>Chlorellales</taxon>
        <taxon>Chlorellaceae</taxon>
        <taxon>Chlorella clade</taxon>
        <taxon>Micractinium</taxon>
    </lineage>
</organism>
<feature type="compositionally biased region" description="Low complexity" evidence="1">
    <location>
        <begin position="135"/>
        <end position="148"/>
    </location>
</feature>
<evidence type="ECO:0000313" key="2">
    <source>
        <dbReference type="EMBL" id="PSC72706.1"/>
    </source>
</evidence>
<dbReference type="Proteomes" id="UP000239649">
    <property type="component" value="Unassembled WGS sequence"/>
</dbReference>
<reference evidence="2 3" key="1">
    <citation type="journal article" date="2018" name="Plant J.">
        <title>Genome sequences of Chlorella sorokiniana UTEX 1602 and Micractinium conductrix SAG 241.80: implications to maltose excretion by a green alga.</title>
        <authorList>
            <person name="Arriola M.B."/>
            <person name="Velmurugan N."/>
            <person name="Zhang Y."/>
            <person name="Plunkett M.H."/>
            <person name="Hondzo H."/>
            <person name="Barney B.M."/>
        </authorList>
    </citation>
    <scope>NUCLEOTIDE SEQUENCE [LARGE SCALE GENOMIC DNA]</scope>
    <source>
        <strain evidence="2 3">SAG 241.80</strain>
    </source>
</reference>
<comment type="caution">
    <text evidence="2">The sequence shown here is derived from an EMBL/GenBank/DDBJ whole genome shotgun (WGS) entry which is preliminary data.</text>
</comment>
<evidence type="ECO:0000313" key="3">
    <source>
        <dbReference type="Proteomes" id="UP000239649"/>
    </source>
</evidence>
<dbReference type="OrthoDB" id="420182at2759"/>
<keyword evidence="3" id="KW-1185">Reference proteome</keyword>
<feature type="compositionally biased region" description="Low complexity" evidence="1">
    <location>
        <begin position="156"/>
        <end position="166"/>
    </location>
</feature>
<accession>A0A2P6VF36</accession>
<feature type="region of interest" description="Disordered" evidence="1">
    <location>
        <begin position="116"/>
        <end position="170"/>
    </location>
</feature>
<evidence type="ECO:0000256" key="1">
    <source>
        <dbReference type="SAM" id="MobiDB-lite"/>
    </source>
</evidence>
<dbReference type="EMBL" id="LHPF02000009">
    <property type="protein sequence ID" value="PSC72706.1"/>
    <property type="molecule type" value="Genomic_DNA"/>
</dbReference>